<dbReference type="SUPFAM" id="SSF46626">
    <property type="entry name" value="Cytochrome c"/>
    <property type="match status" value="2"/>
</dbReference>
<keyword evidence="7" id="KW-1133">Transmembrane helix</keyword>
<dbReference type="PROSITE" id="PS51007">
    <property type="entry name" value="CYTC"/>
    <property type="match status" value="2"/>
</dbReference>
<dbReference type="GO" id="GO:0046872">
    <property type="term" value="F:metal ion binding"/>
    <property type="evidence" value="ECO:0007669"/>
    <property type="project" value="UniProtKB-KW"/>
</dbReference>
<dbReference type="Proteomes" id="UP000076962">
    <property type="component" value="Unassembled WGS sequence"/>
</dbReference>
<name>A0A176S081_9GAMM</name>
<keyword evidence="7" id="KW-0472">Membrane</keyword>
<dbReference type="GO" id="GO:0020037">
    <property type="term" value="F:heme binding"/>
    <property type="evidence" value="ECO:0007669"/>
    <property type="project" value="InterPro"/>
</dbReference>
<evidence type="ECO:0000256" key="5">
    <source>
        <dbReference type="ARBA" id="ARBA00023004"/>
    </source>
</evidence>
<feature type="domain" description="Cytochrome c" evidence="8">
    <location>
        <begin position="54"/>
        <end position="138"/>
    </location>
</feature>
<keyword evidence="2 6" id="KW-0349">Heme</keyword>
<evidence type="ECO:0000256" key="1">
    <source>
        <dbReference type="ARBA" id="ARBA00022448"/>
    </source>
</evidence>
<proteinExistence type="predicted"/>
<dbReference type="PANTHER" id="PTHR33751:SF9">
    <property type="entry name" value="CYTOCHROME C4"/>
    <property type="match status" value="1"/>
</dbReference>
<gene>
    <name evidence="9" type="ORF">THIOM_002749</name>
</gene>
<dbReference type="Pfam" id="PF00034">
    <property type="entry name" value="Cytochrom_C"/>
    <property type="match status" value="2"/>
</dbReference>
<evidence type="ECO:0000313" key="10">
    <source>
        <dbReference type="Proteomes" id="UP000076962"/>
    </source>
</evidence>
<evidence type="ECO:0000256" key="2">
    <source>
        <dbReference type="ARBA" id="ARBA00022617"/>
    </source>
</evidence>
<keyword evidence="10" id="KW-1185">Reference proteome</keyword>
<keyword evidence="5 6" id="KW-0408">Iron</keyword>
<dbReference type="EMBL" id="LUTY01001599">
    <property type="protein sequence ID" value="OAD21482.1"/>
    <property type="molecule type" value="Genomic_DNA"/>
</dbReference>
<evidence type="ECO:0000256" key="6">
    <source>
        <dbReference type="PROSITE-ProRule" id="PRU00433"/>
    </source>
</evidence>
<dbReference type="GO" id="GO:0009055">
    <property type="term" value="F:electron transfer activity"/>
    <property type="evidence" value="ECO:0007669"/>
    <property type="project" value="InterPro"/>
</dbReference>
<comment type="caution">
    <text evidence="9">The sequence shown here is derived from an EMBL/GenBank/DDBJ whole genome shotgun (WGS) entry which is preliminary data.</text>
</comment>
<keyword evidence="1" id="KW-0813">Transport</keyword>
<dbReference type="Gene3D" id="1.10.760.10">
    <property type="entry name" value="Cytochrome c-like domain"/>
    <property type="match status" value="2"/>
</dbReference>
<dbReference type="InterPro" id="IPR009056">
    <property type="entry name" value="Cyt_c-like_dom"/>
</dbReference>
<evidence type="ECO:0000256" key="4">
    <source>
        <dbReference type="ARBA" id="ARBA00022982"/>
    </source>
</evidence>
<protein>
    <submittedName>
        <fullName evidence="9">Cytochrome C4</fullName>
    </submittedName>
</protein>
<feature type="transmembrane region" description="Helical" evidence="7">
    <location>
        <begin position="6"/>
        <end position="23"/>
    </location>
</feature>
<dbReference type="PANTHER" id="PTHR33751">
    <property type="entry name" value="CBB3-TYPE CYTOCHROME C OXIDASE SUBUNIT FIXP"/>
    <property type="match status" value="1"/>
</dbReference>
<keyword evidence="7" id="KW-0812">Transmembrane</keyword>
<evidence type="ECO:0000313" key="9">
    <source>
        <dbReference type="EMBL" id="OAD21482.1"/>
    </source>
</evidence>
<evidence type="ECO:0000259" key="8">
    <source>
        <dbReference type="PROSITE" id="PS51007"/>
    </source>
</evidence>
<reference evidence="9 10" key="1">
    <citation type="submission" date="2016-05" db="EMBL/GenBank/DDBJ databases">
        <title>Single-cell genome of chain-forming Candidatus Thiomargarita nelsonii and comparison to other large sulfur-oxidizing bacteria.</title>
        <authorList>
            <person name="Winkel M."/>
            <person name="Salman V."/>
            <person name="Woyke T."/>
            <person name="Schulz-Vogt H."/>
            <person name="Richter M."/>
            <person name="Flood B."/>
            <person name="Bailey J."/>
            <person name="Amann R."/>
            <person name="Mussmann M."/>
        </authorList>
    </citation>
    <scope>NUCLEOTIDE SEQUENCE [LARGE SCALE GENOMIC DNA]</scope>
    <source>
        <strain evidence="9 10">THI036</strain>
    </source>
</reference>
<dbReference type="InterPro" id="IPR036909">
    <property type="entry name" value="Cyt_c-like_dom_sf"/>
</dbReference>
<dbReference type="InterPro" id="IPR050597">
    <property type="entry name" value="Cytochrome_c_Oxidase_Subunit"/>
</dbReference>
<evidence type="ECO:0000256" key="3">
    <source>
        <dbReference type="ARBA" id="ARBA00022723"/>
    </source>
</evidence>
<accession>A0A176S081</accession>
<keyword evidence="4" id="KW-0249">Electron transport</keyword>
<dbReference type="PATRIC" id="fig|1003181.4.peg.3559"/>
<feature type="domain" description="Cytochrome c" evidence="8">
    <location>
        <begin position="145"/>
        <end position="229"/>
    </location>
</feature>
<evidence type="ECO:0000256" key="7">
    <source>
        <dbReference type="SAM" id="Phobius"/>
    </source>
</evidence>
<sequence>MNKTIIFGLLAIIAVIFIVVYFLPSKKGSTVAEPEETTSEKVEMSVPEKVEKPVVKLDGDALYNSKGCVACHGADAKTPIMPSYPKLAGQGKDYAVAQMKDIKSGARNNGQTAAMKAIMGSVSDAEMEAIAEWLASLPKEGGDATLAANGATLYNNKGCTACHGADAQTPIMPSYPKLAGQGKEYAVAQMKDIKSGARNNGLTAVMKGIMASVSDAEMEDIAEWLVSPM</sequence>
<keyword evidence="3 6" id="KW-0479">Metal-binding</keyword>
<organism evidence="9 10">
    <name type="scientific">Candidatus Thiomargarita nelsonii</name>
    <dbReference type="NCBI Taxonomy" id="1003181"/>
    <lineage>
        <taxon>Bacteria</taxon>
        <taxon>Pseudomonadati</taxon>
        <taxon>Pseudomonadota</taxon>
        <taxon>Gammaproteobacteria</taxon>
        <taxon>Thiotrichales</taxon>
        <taxon>Thiotrichaceae</taxon>
        <taxon>Thiomargarita</taxon>
    </lineage>
</organism>
<dbReference type="AlphaFoldDB" id="A0A176S081"/>